<gene>
    <name evidence="2" type="ORF">QQS21_005801</name>
</gene>
<keyword evidence="1" id="KW-0732">Signal</keyword>
<organism evidence="2 3">
    <name type="scientific">Conoideocrella luteorostrata</name>
    <dbReference type="NCBI Taxonomy" id="1105319"/>
    <lineage>
        <taxon>Eukaryota</taxon>
        <taxon>Fungi</taxon>
        <taxon>Dikarya</taxon>
        <taxon>Ascomycota</taxon>
        <taxon>Pezizomycotina</taxon>
        <taxon>Sordariomycetes</taxon>
        <taxon>Hypocreomycetidae</taxon>
        <taxon>Hypocreales</taxon>
        <taxon>Clavicipitaceae</taxon>
        <taxon>Conoideocrella</taxon>
    </lineage>
</organism>
<dbReference type="AlphaFoldDB" id="A0AAJ0CNT3"/>
<feature type="signal peptide" evidence="1">
    <location>
        <begin position="1"/>
        <end position="19"/>
    </location>
</feature>
<evidence type="ECO:0008006" key="4">
    <source>
        <dbReference type="Google" id="ProtNLM"/>
    </source>
</evidence>
<evidence type="ECO:0000256" key="1">
    <source>
        <dbReference type="SAM" id="SignalP"/>
    </source>
</evidence>
<proteinExistence type="predicted"/>
<dbReference type="Proteomes" id="UP001251528">
    <property type="component" value="Unassembled WGS sequence"/>
</dbReference>
<reference evidence="2" key="1">
    <citation type="submission" date="2023-06" db="EMBL/GenBank/DDBJ databases">
        <title>Conoideocrella luteorostrata (Hypocreales: Clavicipitaceae), a potential biocontrol fungus for elongate hemlock scale in United States Christmas tree production areas.</title>
        <authorList>
            <person name="Barrett H."/>
            <person name="Lovett B."/>
            <person name="Macias A.M."/>
            <person name="Stajich J.E."/>
            <person name="Kasson M.T."/>
        </authorList>
    </citation>
    <scope>NUCLEOTIDE SEQUENCE</scope>
    <source>
        <strain evidence="2">ARSEF 14590</strain>
    </source>
</reference>
<evidence type="ECO:0000313" key="3">
    <source>
        <dbReference type="Proteomes" id="UP001251528"/>
    </source>
</evidence>
<feature type="chain" id="PRO_5042484571" description="SSCRP protein" evidence="1">
    <location>
        <begin position="20"/>
        <end position="114"/>
    </location>
</feature>
<name>A0AAJ0CNT3_9HYPO</name>
<evidence type="ECO:0000313" key="2">
    <source>
        <dbReference type="EMBL" id="KAK2598090.1"/>
    </source>
</evidence>
<comment type="caution">
    <text evidence="2">The sequence shown here is derived from an EMBL/GenBank/DDBJ whole genome shotgun (WGS) entry which is preliminary data.</text>
</comment>
<dbReference type="EMBL" id="JASWJB010000100">
    <property type="protein sequence ID" value="KAK2598090.1"/>
    <property type="molecule type" value="Genomic_DNA"/>
</dbReference>
<protein>
    <recommendedName>
        <fullName evidence="4">SSCRP protein</fullName>
    </recommendedName>
</protein>
<keyword evidence="3" id="KW-1185">Reference proteome</keyword>
<accession>A0AAJ0CNT3</accession>
<sequence>MHANVLIAAVVALATSTSALTIRNKHVADFRLFGEEGCYKKNEGVWTVIDDDFKPNECKSLDGNPAKSILNIDTNQGCTFSLYSDEACSAGKKDCQPGECCNNGQDWKAWSMVC</sequence>